<dbReference type="AlphaFoldDB" id="A0A0K2ZPU2"/>
<dbReference type="EMBL" id="CXOJ01000033">
    <property type="protein sequence ID" value="CTP87613.1"/>
    <property type="molecule type" value="Genomic_DNA"/>
</dbReference>
<organism evidence="1 2">
    <name type="scientific">Xanthomonas graminis pv. phlei</name>
    <dbReference type="NCBI Taxonomy" id="487906"/>
    <lineage>
        <taxon>Bacteria</taxon>
        <taxon>Pseudomonadati</taxon>
        <taxon>Pseudomonadota</taxon>
        <taxon>Gammaproteobacteria</taxon>
        <taxon>Lysobacterales</taxon>
        <taxon>Lysobacteraceae</taxon>
        <taxon>Xanthomonas</taxon>
        <taxon>Xanthomonas translucens group</taxon>
        <taxon>Xanthomonas graminis</taxon>
    </lineage>
</organism>
<dbReference type="InterPro" id="IPR018680">
    <property type="entry name" value="DUF2164"/>
</dbReference>
<evidence type="ECO:0000313" key="2">
    <source>
        <dbReference type="Proteomes" id="UP000045978"/>
    </source>
</evidence>
<dbReference type="Proteomes" id="UP000045978">
    <property type="component" value="Unassembled WGS sequence"/>
</dbReference>
<evidence type="ECO:0000313" key="1">
    <source>
        <dbReference type="EMBL" id="CTP87613.1"/>
    </source>
</evidence>
<name>A0A0K2ZPU2_9XANT</name>
<gene>
    <name evidence="1" type="ORF">XTPLMG730_1854</name>
</gene>
<proteinExistence type="predicted"/>
<reference evidence="1 2" key="1">
    <citation type="submission" date="2015-07" db="EMBL/GenBank/DDBJ databases">
        <authorList>
            <person name="Noorani M."/>
        </authorList>
    </citation>
    <scope>NUCLEOTIDE SEQUENCE [LARGE SCALE GENOMIC DNA]</scope>
    <source>
        <strain evidence="1">LMG730</strain>
    </source>
</reference>
<dbReference type="RefSeq" id="WP_237651158.1">
    <property type="nucleotide sequence ID" value="NZ_CP076251.1"/>
</dbReference>
<accession>A0A0K2ZPU2</accession>
<dbReference type="Pfam" id="PF09932">
    <property type="entry name" value="DUF2164"/>
    <property type="match status" value="1"/>
</dbReference>
<sequence length="54" mass="6194">MSAPLLASMLGREDKARIAEQLQRYLREELQQEIGGFEAQFLLDFVAERIGAHF</sequence>
<protein>
    <submittedName>
        <fullName evidence="1">Uncharacterized protein</fullName>
    </submittedName>
</protein>